<keyword evidence="2" id="KW-1185">Reference proteome</keyword>
<dbReference type="EMBL" id="JAZAVJ010000058">
    <property type="protein sequence ID" value="KAK7417377.1"/>
    <property type="molecule type" value="Genomic_DNA"/>
</dbReference>
<proteinExistence type="predicted"/>
<gene>
    <name evidence="1" type="ORF">QQX98_004654</name>
</gene>
<accession>A0ABR1H946</accession>
<comment type="caution">
    <text evidence="1">The sequence shown here is derived from an EMBL/GenBank/DDBJ whole genome shotgun (WGS) entry which is preliminary data.</text>
</comment>
<protein>
    <submittedName>
        <fullName evidence="1">Uncharacterized protein</fullName>
    </submittedName>
</protein>
<organism evidence="1 2">
    <name type="scientific">Neonectria punicea</name>
    <dbReference type="NCBI Taxonomy" id="979145"/>
    <lineage>
        <taxon>Eukaryota</taxon>
        <taxon>Fungi</taxon>
        <taxon>Dikarya</taxon>
        <taxon>Ascomycota</taxon>
        <taxon>Pezizomycotina</taxon>
        <taxon>Sordariomycetes</taxon>
        <taxon>Hypocreomycetidae</taxon>
        <taxon>Hypocreales</taxon>
        <taxon>Nectriaceae</taxon>
        <taxon>Neonectria</taxon>
    </lineage>
</organism>
<dbReference type="Proteomes" id="UP001498476">
    <property type="component" value="Unassembled WGS sequence"/>
</dbReference>
<name>A0ABR1H946_9HYPO</name>
<evidence type="ECO:0000313" key="1">
    <source>
        <dbReference type="EMBL" id="KAK7417377.1"/>
    </source>
</evidence>
<sequence>MLGISLSSFMVPVPKAERFSDFWGTLKFPRRRSTSEIADLATLEAGQFEEARVRPGMTRRRRSNA</sequence>
<reference evidence="1 2" key="1">
    <citation type="journal article" date="2025" name="Microbiol. Resour. Announc.">
        <title>Draft genome sequences for Neonectria magnoliae and Neonectria punicea, canker pathogens of Liriodendron tulipifera and Acer saccharum in West Virginia.</title>
        <authorList>
            <person name="Petronek H.M."/>
            <person name="Kasson M.T."/>
            <person name="Metheny A.M."/>
            <person name="Stauder C.M."/>
            <person name="Lovett B."/>
            <person name="Lynch S.C."/>
            <person name="Garnas J.R."/>
            <person name="Kasson L.R."/>
            <person name="Stajich J.E."/>
        </authorList>
    </citation>
    <scope>NUCLEOTIDE SEQUENCE [LARGE SCALE GENOMIC DNA]</scope>
    <source>
        <strain evidence="1 2">NRRL 64653</strain>
    </source>
</reference>
<evidence type="ECO:0000313" key="2">
    <source>
        <dbReference type="Proteomes" id="UP001498476"/>
    </source>
</evidence>